<dbReference type="EMBL" id="QPJJ01000007">
    <property type="protein sequence ID" value="RCW69795.1"/>
    <property type="molecule type" value="Genomic_DNA"/>
</dbReference>
<dbReference type="NCBIfam" id="TIGR00099">
    <property type="entry name" value="Cof-subfamily"/>
    <property type="match status" value="1"/>
</dbReference>
<gene>
    <name evidence="1" type="ORF">DFR57_107185</name>
</gene>
<organism evidence="1 2">
    <name type="scientific">Saliterribacillus persicus</name>
    <dbReference type="NCBI Taxonomy" id="930114"/>
    <lineage>
        <taxon>Bacteria</taxon>
        <taxon>Bacillati</taxon>
        <taxon>Bacillota</taxon>
        <taxon>Bacilli</taxon>
        <taxon>Bacillales</taxon>
        <taxon>Bacillaceae</taxon>
        <taxon>Saliterribacillus</taxon>
    </lineage>
</organism>
<dbReference type="AlphaFoldDB" id="A0A368XPK6"/>
<dbReference type="Proteomes" id="UP000252585">
    <property type="component" value="Unassembled WGS sequence"/>
</dbReference>
<dbReference type="SFLD" id="SFLDG01140">
    <property type="entry name" value="C2.B:_Phosphomannomutase_and_P"/>
    <property type="match status" value="1"/>
</dbReference>
<dbReference type="SFLD" id="SFLDG01144">
    <property type="entry name" value="C2.B.4:_PGP_Like"/>
    <property type="match status" value="1"/>
</dbReference>
<sequence>MKLIATDLDGTLLNEEHQISKENAKALQLAKDHGIEVIVATGRSYEAAKKPLAEVSLKCPIICLNGAKVHDLNEEILKTAPLEKESCMKISQICHKENIYIEVFTNKGGFSESREVFIKVMVDIALSANADVDPEIVRARAMERFQDEEIEITNDLNEVFGREDIEVYKILAFSIDDQQLKRVHEQLKEDELLAITSSGHSNLEFNHPEAQKGIALKWFANKLGIDMIDVMAIGDNLNDLSMIEMAGHGVAMGNAEELIKNSSNFITLSNKENGVAHAIENMIKTLQT</sequence>
<reference evidence="1 2" key="1">
    <citation type="submission" date="2018-07" db="EMBL/GenBank/DDBJ databases">
        <title>Genomic Encyclopedia of Type Strains, Phase IV (KMG-IV): sequencing the most valuable type-strain genomes for metagenomic binning, comparative biology and taxonomic classification.</title>
        <authorList>
            <person name="Goeker M."/>
        </authorList>
    </citation>
    <scope>NUCLEOTIDE SEQUENCE [LARGE SCALE GENOMIC DNA]</scope>
    <source>
        <strain evidence="1 2">DSM 27696</strain>
    </source>
</reference>
<dbReference type="GO" id="GO:0016791">
    <property type="term" value="F:phosphatase activity"/>
    <property type="evidence" value="ECO:0007669"/>
    <property type="project" value="TreeGrafter"/>
</dbReference>
<evidence type="ECO:0008006" key="3">
    <source>
        <dbReference type="Google" id="ProtNLM"/>
    </source>
</evidence>
<dbReference type="Pfam" id="PF08282">
    <property type="entry name" value="Hydrolase_3"/>
    <property type="match status" value="1"/>
</dbReference>
<dbReference type="PANTHER" id="PTHR10000:SF55">
    <property type="entry name" value="5-AMINO-6-(5-PHOSPHO-D-RIBITYLAMINO)URACIL PHOSPHATASE YCSE"/>
    <property type="match status" value="1"/>
</dbReference>
<dbReference type="InterPro" id="IPR006379">
    <property type="entry name" value="HAD-SF_hydro_IIB"/>
</dbReference>
<dbReference type="PROSITE" id="PS01228">
    <property type="entry name" value="COF_1"/>
    <property type="match status" value="1"/>
</dbReference>
<dbReference type="Gene3D" id="3.30.1240.10">
    <property type="match status" value="1"/>
</dbReference>
<comment type="caution">
    <text evidence="1">The sequence shown here is derived from an EMBL/GenBank/DDBJ whole genome shotgun (WGS) entry which is preliminary data.</text>
</comment>
<dbReference type="NCBIfam" id="TIGR01484">
    <property type="entry name" value="HAD-SF-IIB"/>
    <property type="match status" value="1"/>
</dbReference>
<evidence type="ECO:0000313" key="1">
    <source>
        <dbReference type="EMBL" id="RCW69795.1"/>
    </source>
</evidence>
<dbReference type="Gene3D" id="3.40.50.1000">
    <property type="entry name" value="HAD superfamily/HAD-like"/>
    <property type="match status" value="1"/>
</dbReference>
<dbReference type="PROSITE" id="PS01229">
    <property type="entry name" value="COF_2"/>
    <property type="match status" value="1"/>
</dbReference>
<dbReference type="OrthoDB" id="9806027at2"/>
<dbReference type="CDD" id="cd07516">
    <property type="entry name" value="HAD_Pase"/>
    <property type="match status" value="1"/>
</dbReference>
<dbReference type="InterPro" id="IPR023214">
    <property type="entry name" value="HAD_sf"/>
</dbReference>
<keyword evidence="2" id="KW-1185">Reference proteome</keyword>
<evidence type="ECO:0000313" key="2">
    <source>
        <dbReference type="Proteomes" id="UP000252585"/>
    </source>
</evidence>
<dbReference type="InterPro" id="IPR036412">
    <property type="entry name" value="HAD-like_sf"/>
</dbReference>
<protein>
    <recommendedName>
        <fullName evidence="3">Cof subfamily protein (Haloacid dehalogenase superfamily)/HAD superfamily hydrolase (TIGR01484 family)</fullName>
    </recommendedName>
</protein>
<accession>A0A368XPK6</accession>
<dbReference type="GO" id="GO:0000287">
    <property type="term" value="F:magnesium ion binding"/>
    <property type="evidence" value="ECO:0007669"/>
    <property type="project" value="TreeGrafter"/>
</dbReference>
<dbReference type="InterPro" id="IPR000150">
    <property type="entry name" value="Cof"/>
</dbReference>
<dbReference type="GO" id="GO:0005829">
    <property type="term" value="C:cytosol"/>
    <property type="evidence" value="ECO:0007669"/>
    <property type="project" value="TreeGrafter"/>
</dbReference>
<dbReference type="PANTHER" id="PTHR10000">
    <property type="entry name" value="PHOSPHOSERINE PHOSPHATASE"/>
    <property type="match status" value="1"/>
</dbReference>
<proteinExistence type="predicted"/>
<dbReference type="SFLD" id="SFLDS00003">
    <property type="entry name" value="Haloacid_Dehalogenase"/>
    <property type="match status" value="1"/>
</dbReference>
<dbReference type="RefSeq" id="WP_114353009.1">
    <property type="nucleotide sequence ID" value="NZ_QPJJ01000007.1"/>
</dbReference>
<dbReference type="SUPFAM" id="SSF56784">
    <property type="entry name" value="HAD-like"/>
    <property type="match status" value="1"/>
</dbReference>
<name>A0A368XPK6_9BACI</name>